<feature type="domain" description="Formyl transferase N-terminal" evidence="6">
    <location>
        <begin position="1"/>
        <end position="180"/>
    </location>
</feature>
<feature type="binding site" evidence="5">
    <location>
        <begin position="110"/>
        <end position="113"/>
    </location>
    <ligand>
        <name>(6S)-5,6,7,8-tetrahydrofolate</name>
        <dbReference type="ChEBI" id="CHEBI:57453"/>
    </ligand>
</feature>
<keyword evidence="9" id="KW-1185">Reference proteome</keyword>
<dbReference type="RefSeq" id="WP_204700214.1">
    <property type="nucleotide sequence ID" value="NZ_JAFBDQ010000001.1"/>
</dbReference>
<dbReference type="InterPro" id="IPR002376">
    <property type="entry name" value="Formyl_transf_N"/>
</dbReference>
<comment type="catalytic activity">
    <reaction evidence="5">
        <text>L-methionyl-tRNA(fMet) + (6R)-10-formyltetrahydrofolate = N-formyl-L-methionyl-tRNA(fMet) + (6S)-5,6,7,8-tetrahydrofolate + H(+)</text>
        <dbReference type="Rhea" id="RHEA:24380"/>
        <dbReference type="Rhea" id="RHEA-COMP:9952"/>
        <dbReference type="Rhea" id="RHEA-COMP:9953"/>
        <dbReference type="ChEBI" id="CHEBI:15378"/>
        <dbReference type="ChEBI" id="CHEBI:57453"/>
        <dbReference type="ChEBI" id="CHEBI:78530"/>
        <dbReference type="ChEBI" id="CHEBI:78844"/>
        <dbReference type="ChEBI" id="CHEBI:195366"/>
        <dbReference type="EC" id="2.1.2.9"/>
    </reaction>
</comment>
<dbReference type="AlphaFoldDB" id="A0A938XNA3"/>
<comment type="caution">
    <text evidence="8">The sequence shown here is derived from an EMBL/GenBank/DDBJ whole genome shotgun (WGS) entry which is preliminary data.</text>
</comment>
<sequence>MRIVFMGTPDFAVPSLEKLCEADLTDVVGVITQPDRKRGRGQNLQAPPVKEVALDYDIEVYQPQKVTSEEGLDKLEEWAPDLIVVVAYGQILGKEVLDLPDLGCVNVHASLLPKYRGAAPLHRALIEGEDVTGVTTMQMDEGMDTGDIILQEEVEIIPQDTVGSLHDKLATTGANLLLETLEQIEAGTAPRIPQNSDQATYAAKVSKEDGEVDWEQSARDIWNLVRGMNPWPGAYTYKDEELLKLWDSEIYDETASSDFTPGTVVKTDDEQGIIVQTGEGQLLITQLQPANKSRMSATDYLLGYELEAGVKLGEK</sequence>
<dbReference type="InterPro" id="IPR005794">
    <property type="entry name" value="Fmt"/>
</dbReference>
<dbReference type="PROSITE" id="PS00373">
    <property type="entry name" value="GART"/>
    <property type="match status" value="1"/>
</dbReference>
<dbReference type="EMBL" id="JAFBDQ010000001">
    <property type="protein sequence ID" value="MBM7555508.1"/>
    <property type="molecule type" value="Genomic_DNA"/>
</dbReference>
<dbReference type="Gene3D" id="3.40.50.12230">
    <property type="match status" value="1"/>
</dbReference>
<dbReference type="FunFam" id="3.40.50.12230:FF:000001">
    <property type="entry name" value="Methionyl-tRNA formyltransferase"/>
    <property type="match status" value="1"/>
</dbReference>
<dbReference type="PANTHER" id="PTHR11138:SF5">
    <property type="entry name" value="METHIONYL-TRNA FORMYLTRANSFERASE, MITOCHONDRIAL"/>
    <property type="match status" value="1"/>
</dbReference>
<dbReference type="InterPro" id="IPR036477">
    <property type="entry name" value="Formyl_transf_N_sf"/>
</dbReference>
<dbReference type="SUPFAM" id="SSF53328">
    <property type="entry name" value="Formyltransferase"/>
    <property type="match status" value="1"/>
</dbReference>
<dbReference type="InterPro" id="IPR001555">
    <property type="entry name" value="GART_AS"/>
</dbReference>
<dbReference type="EC" id="2.1.2.9" evidence="2 5"/>
<organism evidence="8 9">
    <name type="scientific">Halanaerobacter jeridensis</name>
    <dbReference type="NCBI Taxonomy" id="706427"/>
    <lineage>
        <taxon>Bacteria</taxon>
        <taxon>Bacillati</taxon>
        <taxon>Bacillota</taxon>
        <taxon>Clostridia</taxon>
        <taxon>Halanaerobiales</taxon>
        <taxon>Halobacteroidaceae</taxon>
        <taxon>Halanaerobacter</taxon>
    </lineage>
</organism>
<evidence type="ECO:0000256" key="2">
    <source>
        <dbReference type="ARBA" id="ARBA00012261"/>
    </source>
</evidence>
<proteinExistence type="inferred from homology"/>
<evidence type="ECO:0000256" key="4">
    <source>
        <dbReference type="ARBA" id="ARBA00022917"/>
    </source>
</evidence>
<comment type="function">
    <text evidence="5">Attaches a formyl group to the free amino group of methionyl-tRNA(fMet). The formyl group appears to play a dual role in the initiator identity of N-formylmethionyl-tRNA by promoting its recognition by IF2 and preventing the misappropriation of this tRNA by the elongation apparatus.</text>
</comment>
<dbReference type="InterPro" id="IPR041711">
    <property type="entry name" value="Met-tRNA-FMT_N"/>
</dbReference>
<dbReference type="InterPro" id="IPR044135">
    <property type="entry name" value="Met-tRNA-FMT_C"/>
</dbReference>
<accession>A0A938XNA3</accession>
<dbReference type="GO" id="GO:0005829">
    <property type="term" value="C:cytosol"/>
    <property type="evidence" value="ECO:0007669"/>
    <property type="project" value="TreeGrafter"/>
</dbReference>
<gene>
    <name evidence="5" type="primary">fmt</name>
    <name evidence="8" type="ORF">JOC47_000332</name>
</gene>
<feature type="domain" description="Formyl transferase C-terminal" evidence="7">
    <location>
        <begin position="204"/>
        <end position="304"/>
    </location>
</feature>
<evidence type="ECO:0000259" key="6">
    <source>
        <dbReference type="Pfam" id="PF00551"/>
    </source>
</evidence>
<dbReference type="HAMAP" id="MF_00182">
    <property type="entry name" value="Formyl_trans"/>
    <property type="match status" value="1"/>
</dbReference>
<evidence type="ECO:0000256" key="5">
    <source>
        <dbReference type="HAMAP-Rule" id="MF_00182"/>
    </source>
</evidence>
<dbReference type="Pfam" id="PF02911">
    <property type="entry name" value="Formyl_trans_C"/>
    <property type="match status" value="1"/>
</dbReference>
<keyword evidence="3 5" id="KW-0808">Transferase</keyword>
<protein>
    <recommendedName>
        <fullName evidence="2 5">Methionyl-tRNA formyltransferase</fullName>
        <ecNumber evidence="2 5">2.1.2.9</ecNumber>
    </recommendedName>
</protein>
<dbReference type="Proteomes" id="UP000774000">
    <property type="component" value="Unassembled WGS sequence"/>
</dbReference>
<evidence type="ECO:0000259" key="7">
    <source>
        <dbReference type="Pfam" id="PF02911"/>
    </source>
</evidence>
<name>A0A938XNA3_9FIRM</name>
<comment type="similarity">
    <text evidence="1 5">Belongs to the Fmt family.</text>
</comment>
<dbReference type="InterPro" id="IPR011034">
    <property type="entry name" value="Formyl_transferase-like_C_sf"/>
</dbReference>
<dbReference type="InterPro" id="IPR005793">
    <property type="entry name" value="Formyl_trans_C"/>
</dbReference>
<evidence type="ECO:0000256" key="3">
    <source>
        <dbReference type="ARBA" id="ARBA00022679"/>
    </source>
</evidence>
<dbReference type="NCBIfam" id="TIGR00460">
    <property type="entry name" value="fmt"/>
    <property type="match status" value="1"/>
</dbReference>
<reference evidence="8" key="1">
    <citation type="submission" date="2021-01" db="EMBL/GenBank/DDBJ databases">
        <title>Genomic Encyclopedia of Type Strains, Phase IV (KMG-IV): sequencing the most valuable type-strain genomes for metagenomic binning, comparative biology and taxonomic classification.</title>
        <authorList>
            <person name="Goeker M."/>
        </authorList>
    </citation>
    <scope>NUCLEOTIDE SEQUENCE</scope>
    <source>
        <strain evidence="8">DSM 23230</strain>
    </source>
</reference>
<dbReference type="PANTHER" id="PTHR11138">
    <property type="entry name" value="METHIONYL-TRNA FORMYLTRANSFERASE"/>
    <property type="match status" value="1"/>
</dbReference>
<dbReference type="GO" id="GO:0004479">
    <property type="term" value="F:methionyl-tRNA formyltransferase activity"/>
    <property type="evidence" value="ECO:0007669"/>
    <property type="project" value="UniProtKB-UniRule"/>
</dbReference>
<dbReference type="CDD" id="cd08646">
    <property type="entry name" value="FMT_core_Met-tRNA-FMT_N"/>
    <property type="match status" value="1"/>
</dbReference>
<keyword evidence="4 5" id="KW-0648">Protein biosynthesis</keyword>
<evidence type="ECO:0000313" key="9">
    <source>
        <dbReference type="Proteomes" id="UP000774000"/>
    </source>
</evidence>
<dbReference type="CDD" id="cd08704">
    <property type="entry name" value="Met_tRNA_FMT_C"/>
    <property type="match status" value="1"/>
</dbReference>
<dbReference type="SUPFAM" id="SSF50486">
    <property type="entry name" value="FMT C-terminal domain-like"/>
    <property type="match status" value="1"/>
</dbReference>
<evidence type="ECO:0000256" key="1">
    <source>
        <dbReference type="ARBA" id="ARBA00010699"/>
    </source>
</evidence>
<evidence type="ECO:0000313" key="8">
    <source>
        <dbReference type="EMBL" id="MBM7555508.1"/>
    </source>
</evidence>
<dbReference type="Pfam" id="PF00551">
    <property type="entry name" value="Formyl_trans_N"/>
    <property type="match status" value="1"/>
</dbReference>